<dbReference type="Proteomes" id="UP000249769">
    <property type="component" value="Unassembled WGS sequence"/>
</dbReference>
<evidence type="ECO:0000313" key="2">
    <source>
        <dbReference type="Proteomes" id="UP000249769"/>
    </source>
</evidence>
<accession>A0A2W5EHR2</accession>
<sequence length="70" mass="7832">MVKQTDKRAPTKLARPLLTLNVILGLDPRIHHPTAVDPRVKPEDDQEEVRANVSVSAHFPLTAIQNRSKT</sequence>
<organism evidence="1 2">
    <name type="scientific">Agrobacterium fabrum</name>
    <dbReference type="NCBI Taxonomy" id="1176649"/>
    <lineage>
        <taxon>Bacteria</taxon>
        <taxon>Pseudomonadati</taxon>
        <taxon>Pseudomonadota</taxon>
        <taxon>Alphaproteobacteria</taxon>
        <taxon>Hyphomicrobiales</taxon>
        <taxon>Rhizobiaceae</taxon>
        <taxon>Rhizobium/Agrobacterium group</taxon>
        <taxon>Agrobacterium</taxon>
        <taxon>Agrobacterium tumefaciens complex</taxon>
    </lineage>
</organism>
<reference evidence="1 2" key="1">
    <citation type="submission" date="2017-08" db="EMBL/GenBank/DDBJ databases">
        <title>Infants hospitalized years apart are colonized by the same room-sourced microbial strains.</title>
        <authorList>
            <person name="Brooks B."/>
            <person name="Olm M.R."/>
            <person name="Firek B.A."/>
            <person name="Baker R."/>
            <person name="Thomas B.C."/>
            <person name="Morowitz M.J."/>
            <person name="Banfield J.F."/>
        </authorList>
    </citation>
    <scope>NUCLEOTIDE SEQUENCE [LARGE SCALE GENOMIC DNA]</scope>
    <source>
        <strain evidence="1">S2_009_000_R2_73</strain>
    </source>
</reference>
<gene>
    <name evidence="1" type="ORF">DI595_20765</name>
</gene>
<comment type="caution">
    <text evidence="1">The sequence shown here is derived from an EMBL/GenBank/DDBJ whole genome shotgun (WGS) entry which is preliminary data.</text>
</comment>
<proteinExistence type="predicted"/>
<evidence type="ECO:0000313" key="1">
    <source>
        <dbReference type="EMBL" id="PZP43895.1"/>
    </source>
</evidence>
<protein>
    <submittedName>
        <fullName evidence="1">Uncharacterized protein</fullName>
    </submittedName>
</protein>
<name>A0A2W5EHR2_9HYPH</name>
<dbReference type="AlphaFoldDB" id="A0A2W5EHR2"/>
<dbReference type="EMBL" id="QFOL01000397">
    <property type="protein sequence ID" value="PZP43895.1"/>
    <property type="molecule type" value="Genomic_DNA"/>
</dbReference>